<dbReference type="EMBL" id="JWZT01001770">
    <property type="protein sequence ID" value="KII71429.1"/>
    <property type="molecule type" value="Genomic_DNA"/>
</dbReference>
<protein>
    <submittedName>
        <fullName evidence="1">Uncharacterized protein</fullName>
    </submittedName>
</protein>
<evidence type="ECO:0000313" key="1">
    <source>
        <dbReference type="EMBL" id="KII71429.1"/>
    </source>
</evidence>
<comment type="caution">
    <text evidence="1">The sequence shown here is derived from an EMBL/GenBank/DDBJ whole genome shotgun (WGS) entry which is preliminary data.</text>
</comment>
<dbReference type="Proteomes" id="UP000031668">
    <property type="component" value="Unassembled WGS sequence"/>
</dbReference>
<sequence>MQGSWLKSILKNSLYLNAVINPRLIVIVKDYLDRLTKAFIVMLKHPICDVIMRYFECRYIMETEFNDVMRSNEFYQSAEHLMHQHDRRHVCQLTPDYMNKFCERVSHGIDSYLYGERQTHTLSIITVEEIQSAKEISNYFKLNKKQLILTNFDYLLVVRFTDDREIFSTTFESDPSIVKVQASMGSGALTVLTSVAVCDLTVSEPSNDTSAQQLLRQLYEVYLIFEFSFCRIWQMSDRVLSTIVFDIIVQP</sequence>
<accession>A0A0C2J0T3</accession>
<gene>
    <name evidence="1" type="ORF">RF11_02883</name>
</gene>
<proteinExistence type="predicted"/>
<organism evidence="1 2">
    <name type="scientific">Thelohanellus kitauei</name>
    <name type="common">Myxosporean</name>
    <dbReference type="NCBI Taxonomy" id="669202"/>
    <lineage>
        <taxon>Eukaryota</taxon>
        <taxon>Metazoa</taxon>
        <taxon>Cnidaria</taxon>
        <taxon>Myxozoa</taxon>
        <taxon>Myxosporea</taxon>
        <taxon>Bivalvulida</taxon>
        <taxon>Platysporina</taxon>
        <taxon>Myxobolidae</taxon>
        <taxon>Thelohanellus</taxon>
    </lineage>
</organism>
<reference evidence="1 2" key="1">
    <citation type="journal article" date="2014" name="Genome Biol. Evol.">
        <title>The genome of the myxosporean Thelohanellus kitauei shows adaptations to nutrient acquisition within its fish host.</title>
        <authorList>
            <person name="Yang Y."/>
            <person name="Xiong J."/>
            <person name="Zhou Z."/>
            <person name="Huo F."/>
            <person name="Miao W."/>
            <person name="Ran C."/>
            <person name="Liu Y."/>
            <person name="Zhang J."/>
            <person name="Feng J."/>
            <person name="Wang M."/>
            <person name="Wang M."/>
            <person name="Wang L."/>
            <person name="Yao B."/>
        </authorList>
    </citation>
    <scope>NUCLEOTIDE SEQUENCE [LARGE SCALE GENOMIC DNA]</scope>
    <source>
        <strain evidence="1">Wuqing</strain>
    </source>
</reference>
<dbReference type="AlphaFoldDB" id="A0A0C2J0T3"/>
<name>A0A0C2J0T3_THEKT</name>
<evidence type="ECO:0000313" key="2">
    <source>
        <dbReference type="Proteomes" id="UP000031668"/>
    </source>
</evidence>
<keyword evidence="2" id="KW-1185">Reference proteome</keyword>